<evidence type="ECO:0000313" key="2">
    <source>
        <dbReference type="EMBL" id="RRT63284.1"/>
    </source>
</evidence>
<gene>
    <name evidence="2" type="ORF">B296_00042810</name>
</gene>
<feature type="region of interest" description="Disordered" evidence="1">
    <location>
        <begin position="26"/>
        <end position="57"/>
    </location>
</feature>
<reference evidence="2 3" key="1">
    <citation type="journal article" date="2014" name="Agronomy (Basel)">
        <title>A Draft Genome Sequence for Ensete ventricosum, the Drought-Tolerant Tree Against Hunger.</title>
        <authorList>
            <person name="Harrison J."/>
            <person name="Moore K.A."/>
            <person name="Paszkiewicz K."/>
            <person name="Jones T."/>
            <person name="Grant M."/>
            <person name="Ambacheew D."/>
            <person name="Muzemil S."/>
            <person name="Studholme D.J."/>
        </authorList>
    </citation>
    <scope>NUCLEOTIDE SEQUENCE [LARGE SCALE GENOMIC DNA]</scope>
</reference>
<name>A0A426ZHB5_ENSVE</name>
<comment type="caution">
    <text evidence="2">The sequence shown here is derived from an EMBL/GenBank/DDBJ whole genome shotgun (WGS) entry which is preliminary data.</text>
</comment>
<accession>A0A426ZHB5</accession>
<dbReference type="Proteomes" id="UP000287651">
    <property type="component" value="Unassembled WGS sequence"/>
</dbReference>
<sequence length="114" mass="12735">MIASAVDIHSRSLTLRTIPIHAHAPTAQSNSASTWTKAGPVSRSRQWPGFDKQEGGSAGASLAVWKSKVAQLMLRVREKASALHHDCSFWEVHERGKGQWRRRSCSTVYSEEMY</sequence>
<evidence type="ECO:0000313" key="3">
    <source>
        <dbReference type="Proteomes" id="UP000287651"/>
    </source>
</evidence>
<dbReference type="AlphaFoldDB" id="A0A426ZHB5"/>
<protein>
    <submittedName>
        <fullName evidence="2">Uncharacterized protein</fullName>
    </submittedName>
</protein>
<evidence type="ECO:0000256" key="1">
    <source>
        <dbReference type="SAM" id="MobiDB-lite"/>
    </source>
</evidence>
<feature type="compositionally biased region" description="Polar residues" evidence="1">
    <location>
        <begin position="26"/>
        <end position="36"/>
    </location>
</feature>
<organism evidence="2 3">
    <name type="scientific">Ensete ventricosum</name>
    <name type="common">Abyssinian banana</name>
    <name type="synonym">Musa ensete</name>
    <dbReference type="NCBI Taxonomy" id="4639"/>
    <lineage>
        <taxon>Eukaryota</taxon>
        <taxon>Viridiplantae</taxon>
        <taxon>Streptophyta</taxon>
        <taxon>Embryophyta</taxon>
        <taxon>Tracheophyta</taxon>
        <taxon>Spermatophyta</taxon>
        <taxon>Magnoliopsida</taxon>
        <taxon>Liliopsida</taxon>
        <taxon>Zingiberales</taxon>
        <taxon>Musaceae</taxon>
        <taxon>Ensete</taxon>
    </lineage>
</organism>
<proteinExistence type="predicted"/>
<dbReference type="EMBL" id="AMZH03006653">
    <property type="protein sequence ID" value="RRT63284.1"/>
    <property type="molecule type" value="Genomic_DNA"/>
</dbReference>